<organism evidence="1 2">
    <name type="scientific">Pleurodeles waltl</name>
    <name type="common">Iberian ribbed newt</name>
    <dbReference type="NCBI Taxonomy" id="8319"/>
    <lineage>
        <taxon>Eukaryota</taxon>
        <taxon>Metazoa</taxon>
        <taxon>Chordata</taxon>
        <taxon>Craniata</taxon>
        <taxon>Vertebrata</taxon>
        <taxon>Euteleostomi</taxon>
        <taxon>Amphibia</taxon>
        <taxon>Batrachia</taxon>
        <taxon>Caudata</taxon>
        <taxon>Salamandroidea</taxon>
        <taxon>Salamandridae</taxon>
        <taxon>Pleurodelinae</taxon>
        <taxon>Pleurodeles</taxon>
    </lineage>
</organism>
<accession>A0AAV7SW37</accession>
<keyword evidence="2" id="KW-1185">Reference proteome</keyword>
<reference evidence="1" key="1">
    <citation type="journal article" date="2022" name="bioRxiv">
        <title>Sequencing and chromosome-scale assembly of the giantPleurodeles waltlgenome.</title>
        <authorList>
            <person name="Brown T."/>
            <person name="Elewa A."/>
            <person name="Iarovenko S."/>
            <person name="Subramanian E."/>
            <person name="Araus A.J."/>
            <person name="Petzold A."/>
            <person name="Susuki M."/>
            <person name="Suzuki K.-i.T."/>
            <person name="Hayashi T."/>
            <person name="Toyoda A."/>
            <person name="Oliveira C."/>
            <person name="Osipova E."/>
            <person name="Leigh N.D."/>
            <person name="Simon A."/>
            <person name="Yun M.H."/>
        </authorList>
    </citation>
    <scope>NUCLEOTIDE SEQUENCE</scope>
    <source>
        <strain evidence="1">20211129_DDA</strain>
        <tissue evidence="1">Liver</tissue>
    </source>
</reference>
<proteinExistence type="predicted"/>
<evidence type="ECO:0000313" key="1">
    <source>
        <dbReference type="EMBL" id="KAJ1168173.1"/>
    </source>
</evidence>
<protein>
    <submittedName>
        <fullName evidence="1">Uncharacterized protein</fullName>
    </submittedName>
</protein>
<name>A0AAV7SW37_PLEWA</name>
<dbReference type="AlphaFoldDB" id="A0AAV7SW37"/>
<comment type="caution">
    <text evidence="1">The sequence shown here is derived from an EMBL/GenBank/DDBJ whole genome shotgun (WGS) entry which is preliminary data.</text>
</comment>
<sequence>MGNRTLRDLCWDLRHILVGINLENLAAKRSLLQALRHSPPTGFGSDVTVRASDWPRWAVTSLASRGPQRRRSGEGR</sequence>
<dbReference type="Proteomes" id="UP001066276">
    <property type="component" value="Chromosome 4_1"/>
</dbReference>
<evidence type="ECO:0000313" key="2">
    <source>
        <dbReference type="Proteomes" id="UP001066276"/>
    </source>
</evidence>
<dbReference type="EMBL" id="JANPWB010000007">
    <property type="protein sequence ID" value="KAJ1168173.1"/>
    <property type="molecule type" value="Genomic_DNA"/>
</dbReference>
<gene>
    <name evidence="1" type="ORF">NDU88_000122</name>
</gene>